<sequence>MDPQPSTSTALPTTTTTTTTTASAKNAQAEYTEALNFKEDEPLDASNPNTSKLKSMMNNVMKGINNSKYIYPTISIAVLVILVIILLFQASTPLCKIIAVLLLVFFVIFTIYYTRT</sequence>
<evidence type="ECO:0000313" key="3">
    <source>
        <dbReference type="EMBL" id="QKE59532.1"/>
    </source>
</evidence>
<dbReference type="EMBL" id="MT150137">
    <property type="protein sequence ID" value="QKE59532.1"/>
    <property type="molecule type" value="Genomic_DNA"/>
</dbReference>
<keyword evidence="2" id="KW-0812">Transmembrane</keyword>
<organism evidence="3">
    <name type="scientific">Oryctes rhinoceros nudivirus</name>
    <dbReference type="NCBI Taxonomy" id="92521"/>
    <lineage>
        <taxon>Viruses</taxon>
        <taxon>Viruses incertae sedis</taxon>
        <taxon>Naldaviricetes</taxon>
        <taxon>Lefavirales</taxon>
        <taxon>Nudiviridae</taxon>
        <taxon>Alphanudivirus</taxon>
        <taxon>Alphanudivirus oryrhinocerotis</taxon>
    </lineage>
</organism>
<gene>
    <name evidence="3" type="ORF">SI_OrNV_gp061</name>
</gene>
<dbReference type="EMBL" id="MZ727584">
    <property type="protein sequence ID" value="UBO76479.1"/>
    <property type="molecule type" value="Genomic_DNA"/>
</dbReference>
<feature type="transmembrane region" description="Helical" evidence="2">
    <location>
        <begin position="97"/>
        <end position="114"/>
    </location>
</feature>
<name>A0A7D3QTE3_9VIRU</name>
<proteinExistence type="predicted"/>
<reference evidence="4" key="2">
    <citation type="submission" date="2021-08" db="EMBL/GenBank/DDBJ databases">
        <title>Whole genome sequence of Oryctes rhinoceros Nudivirus detected in Riau Province, Indonesia.</title>
        <authorList>
            <person name="Kurnia Y.W."/>
            <person name="Tanjung Z.A."/>
            <person name="Utomo C."/>
            <person name="Naim M."/>
            <person name="Situmorang E.C."/>
            <person name="Liwang T."/>
        </authorList>
    </citation>
    <scope>NUCLEOTIDE SEQUENCE</scope>
    <source>
        <strain evidence="4">LiboV</strain>
    </source>
</reference>
<accession>A0A7D3QTE3</accession>
<keyword evidence="2" id="KW-0472">Membrane</keyword>
<evidence type="ECO:0000256" key="1">
    <source>
        <dbReference type="SAM" id="MobiDB-lite"/>
    </source>
</evidence>
<keyword evidence="2" id="KW-1133">Transmembrane helix</keyword>
<evidence type="ECO:0000313" key="4">
    <source>
        <dbReference type="EMBL" id="UBO76479.1"/>
    </source>
</evidence>
<protein>
    <submittedName>
        <fullName evidence="3">GrBNV_gp51-like protein</fullName>
    </submittedName>
</protein>
<feature type="region of interest" description="Disordered" evidence="1">
    <location>
        <begin position="1"/>
        <end position="23"/>
    </location>
</feature>
<feature type="transmembrane region" description="Helical" evidence="2">
    <location>
        <begin position="69"/>
        <end position="91"/>
    </location>
</feature>
<evidence type="ECO:0000256" key="2">
    <source>
        <dbReference type="SAM" id="Phobius"/>
    </source>
</evidence>
<reference evidence="3" key="1">
    <citation type="submission" date="2020-03" db="EMBL/GenBank/DDBJ databases">
        <title>Whole genome sequence of Oryctes rhinoceros Nudivirus isolated in Riau Province, Indonesia.</title>
        <authorList>
            <person name="Kurnia Y.W."/>
            <person name="Tanjung Z.A."/>
            <person name="Utomo C."/>
            <person name="Naim M."/>
            <person name="Situmorang E.C."/>
            <person name="Liwang T."/>
        </authorList>
    </citation>
    <scope>NUCLEOTIDE SEQUENCE</scope>
    <source>
        <strain evidence="3">LiboV</strain>
    </source>
</reference>